<dbReference type="Proteomes" id="UP000319824">
    <property type="component" value="Unassembled WGS sequence"/>
</dbReference>
<organism evidence="1 2">
    <name type="scientific">Rhizobium mongolense USDA 1844</name>
    <dbReference type="NCBI Taxonomy" id="1079460"/>
    <lineage>
        <taxon>Bacteria</taxon>
        <taxon>Pseudomonadati</taxon>
        <taxon>Pseudomonadota</taxon>
        <taxon>Alphaproteobacteria</taxon>
        <taxon>Hyphomicrobiales</taxon>
        <taxon>Rhizobiaceae</taxon>
        <taxon>Rhizobium/Agrobacterium group</taxon>
        <taxon>Rhizobium</taxon>
    </lineage>
</organism>
<reference evidence="1 2" key="1">
    <citation type="submission" date="2019-06" db="EMBL/GenBank/DDBJ databases">
        <title>Pac Bio to generate improved reference genome sequences for organisms with transposon mutant libraries (support for FEBA project).</title>
        <authorList>
            <person name="Blow M."/>
        </authorList>
    </citation>
    <scope>NUCLEOTIDE SEQUENCE [LARGE SCALE GENOMIC DNA]</scope>
    <source>
        <strain evidence="1 2">USDA 1844</strain>
    </source>
</reference>
<dbReference type="EMBL" id="VISO01000003">
    <property type="protein sequence ID" value="TVZ63130.1"/>
    <property type="molecule type" value="Genomic_DNA"/>
</dbReference>
<evidence type="ECO:0000313" key="2">
    <source>
        <dbReference type="Proteomes" id="UP000319824"/>
    </source>
</evidence>
<dbReference type="AlphaFoldDB" id="A0A559SLA2"/>
<evidence type="ECO:0000313" key="1">
    <source>
        <dbReference type="EMBL" id="TVZ63130.1"/>
    </source>
</evidence>
<accession>A0A559SLA2</accession>
<comment type="caution">
    <text evidence="1">The sequence shown here is derived from an EMBL/GenBank/DDBJ whole genome shotgun (WGS) entry which is preliminary data.</text>
</comment>
<sequence length="172" mass="18976">MFGWGTSKYVDEVATGTSNLISLLDTVGVGQPAHFWREPYVLGYLFGTASMLLGIASKGKIRGEKAGDLINQIFQRIGGVKGDQIVQEIMSNLRSRDTAFTMATERGSEIVAFLYGMPHGNNSSIDFEDALDLGRDQARGLEGRSDDATVRKYAYEAVVREYWIDAVKSRLL</sequence>
<gene>
    <name evidence="1" type="ORF">BCL32_3251</name>
</gene>
<proteinExistence type="predicted"/>
<dbReference type="RefSeq" id="WP_022714093.1">
    <property type="nucleotide sequence ID" value="NZ_ATTQ01000004.1"/>
</dbReference>
<protein>
    <submittedName>
        <fullName evidence="1">Uncharacterized protein</fullName>
    </submittedName>
</protein>
<name>A0A559SLA2_9HYPH</name>